<accession>T1C087</accession>
<dbReference type="Gene3D" id="3.40.50.150">
    <property type="entry name" value="Vaccinia Virus protein VP39"/>
    <property type="match status" value="1"/>
</dbReference>
<dbReference type="GO" id="GO:0032259">
    <property type="term" value="P:methylation"/>
    <property type="evidence" value="ECO:0007669"/>
    <property type="project" value="UniProtKB-KW"/>
</dbReference>
<dbReference type="GO" id="GO:0008168">
    <property type="term" value="F:methyltransferase activity"/>
    <property type="evidence" value="ECO:0007669"/>
    <property type="project" value="UniProtKB-KW"/>
</dbReference>
<name>T1C087_9ZZZZ</name>
<dbReference type="SUPFAM" id="SSF53335">
    <property type="entry name" value="S-adenosyl-L-methionine-dependent methyltransferases"/>
    <property type="match status" value="1"/>
</dbReference>
<dbReference type="InterPro" id="IPR029063">
    <property type="entry name" value="SAM-dependent_MTases_sf"/>
</dbReference>
<reference evidence="1" key="1">
    <citation type="submission" date="2013-08" db="EMBL/GenBank/DDBJ databases">
        <authorList>
            <person name="Mendez C."/>
            <person name="Richter M."/>
            <person name="Ferrer M."/>
            <person name="Sanchez J."/>
        </authorList>
    </citation>
    <scope>NUCLEOTIDE SEQUENCE</scope>
</reference>
<dbReference type="PANTHER" id="PTHR23290">
    <property type="entry name" value="RRNA N6-ADENOSINE-METHYLTRANSFERASE METTL5"/>
    <property type="match status" value="1"/>
</dbReference>
<dbReference type="GO" id="GO:0003676">
    <property type="term" value="F:nucleic acid binding"/>
    <property type="evidence" value="ECO:0007669"/>
    <property type="project" value="InterPro"/>
</dbReference>
<dbReference type="PANTHER" id="PTHR23290:SF0">
    <property type="entry name" value="RRNA N6-ADENOSINE-METHYLTRANSFERASE METTL5"/>
    <property type="match status" value="1"/>
</dbReference>
<dbReference type="EMBL" id="AUZY01001676">
    <property type="protein sequence ID" value="EQD74238.1"/>
    <property type="molecule type" value="Genomic_DNA"/>
</dbReference>
<comment type="caution">
    <text evidence="1">The sequence shown here is derived from an EMBL/GenBank/DDBJ whole genome shotgun (WGS) entry which is preliminary data.</text>
</comment>
<gene>
    <name evidence="1" type="ORF">B1B_02781</name>
</gene>
<feature type="non-terminal residue" evidence="1">
    <location>
        <position position="1"/>
    </location>
</feature>
<proteinExistence type="predicted"/>
<dbReference type="Pfam" id="PF06325">
    <property type="entry name" value="PrmA"/>
    <property type="match status" value="1"/>
</dbReference>
<sequence length="151" mass="16543">DPGTGTGVLAIGAALLGAKSVVGIDIDASALARAREEATRLGVRVRFVESAIDAWDSNADTILMNPPFGAQRHGADRPFWDRAFALAGRVIYAFALADSRTFIARRALVANAYVESVRAVPWELVRMFPHHRRARVPIPVDLWVIRTENQP</sequence>
<evidence type="ECO:0000313" key="1">
    <source>
        <dbReference type="EMBL" id="EQD74238.1"/>
    </source>
</evidence>
<reference evidence="1" key="2">
    <citation type="journal article" date="2014" name="ISME J.">
        <title>Microbial stratification in low pH oxic and suboxic macroscopic growths along an acid mine drainage.</title>
        <authorList>
            <person name="Mendez-Garcia C."/>
            <person name="Mesa V."/>
            <person name="Sprenger R.R."/>
            <person name="Richter M."/>
            <person name="Diez M.S."/>
            <person name="Solano J."/>
            <person name="Bargiela R."/>
            <person name="Golyshina O.V."/>
            <person name="Manteca A."/>
            <person name="Ramos J.L."/>
            <person name="Gallego J.R."/>
            <person name="Llorente I."/>
            <person name="Martins Dos Santos V.A."/>
            <person name="Jensen O.N."/>
            <person name="Pelaez A.I."/>
            <person name="Sanchez J."/>
            <person name="Ferrer M."/>
        </authorList>
    </citation>
    <scope>NUCLEOTIDE SEQUENCE</scope>
</reference>
<dbReference type="InterPro" id="IPR051720">
    <property type="entry name" value="rRNA_MeTrfase/Polyamine_Synth"/>
</dbReference>
<dbReference type="CDD" id="cd02440">
    <property type="entry name" value="AdoMet_MTases"/>
    <property type="match status" value="1"/>
</dbReference>
<keyword evidence="1" id="KW-0808">Transferase</keyword>
<dbReference type="PROSITE" id="PS00092">
    <property type="entry name" value="N6_MTASE"/>
    <property type="match status" value="1"/>
</dbReference>
<keyword evidence="1" id="KW-0489">Methyltransferase</keyword>
<dbReference type="AlphaFoldDB" id="T1C087"/>
<dbReference type="InterPro" id="IPR002052">
    <property type="entry name" value="DNA_methylase_N6_adenine_CS"/>
</dbReference>
<protein>
    <submittedName>
        <fullName evidence="1">Methyltransferase small domain protein</fullName>
    </submittedName>
</protein>
<organism evidence="1">
    <name type="scientific">mine drainage metagenome</name>
    <dbReference type="NCBI Taxonomy" id="410659"/>
    <lineage>
        <taxon>unclassified sequences</taxon>
        <taxon>metagenomes</taxon>
        <taxon>ecological metagenomes</taxon>
    </lineage>
</organism>